<keyword evidence="3 8" id="KW-0479">Metal-binding</keyword>
<feature type="binding site" evidence="8">
    <location>
        <position position="328"/>
    </location>
    <ligand>
        <name>Mg(2+)</name>
        <dbReference type="ChEBI" id="CHEBI:18420"/>
    </ligand>
</feature>
<sequence>MPLFRLRSLNVRSLFMAALIAMVTLAITALGPQPVSVAQPPTDKATSTVTTDAEPGHRDDAMRDLQQDEASNNVRAYGHWGDLPEGYSNWTNHTNRLVPIYTFGITLSSLREQGSVYADPKRLSELAQHPSSNESLNLQATYYDQTDLYRLQKHAVEQGYNNIVMIVFDGMDWQTTRAAALYRNGADVYQSGRGSGLAFQDDFHVVTDFSSIVTSAAASGAKTDVDAQRVLSVKQSHYFGYDPRLGGRWAWSERVGDQYIEGRDRLRPHAVTDSASSATSMFSGIKTYNGSINYTVDGEQVTPLARELQSEQDFMVGLVTSVPVSHATPAAAYANNVARKDYQDIARDLLGLPSSAHREHPLSGVDVLLGAGWGDETKTDAQQGQNFANGNKYIHQADVEQVDLQNGGRYRVVQRQAGVDGSRSLLKAAQQAADNGDRLLGLFGNAAGHLPYSTADGNFNPADDQRKAETVTQADIDENPSLAEMTEAALTVLEQSVDGFWLLIEPGDVDWANHANNLDNSIGAVFEGEKAFKKVVQWADENETWDHTAIIITADHGHYLVIDKPEAIANAGK</sequence>
<gene>
    <name evidence="10" type="primary">phoA_2</name>
    <name evidence="10" type="ORF">SV7mr_40450</name>
</gene>
<dbReference type="InterPro" id="IPR001952">
    <property type="entry name" value="Alkaline_phosphatase"/>
</dbReference>
<feature type="binding site" evidence="8">
    <location>
        <position position="505"/>
    </location>
    <ligand>
        <name>Mg(2+)</name>
        <dbReference type="ChEBI" id="CHEBI:18420"/>
    </ligand>
</feature>
<feature type="active site" description="Phosphoserine intermediate" evidence="7">
    <location>
        <position position="274"/>
    </location>
</feature>
<keyword evidence="5 8" id="KW-0862">Zinc</keyword>
<dbReference type="AlphaFoldDB" id="A0A517SZD4"/>
<feature type="binding site" evidence="8">
    <location>
        <position position="510"/>
    </location>
    <ligand>
        <name>Zn(2+)</name>
        <dbReference type="ChEBI" id="CHEBI:29105"/>
        <label>2</label>
    </ligand>
</feature>
<dbReference type="RefSeq" id="WP_419187601.1">
    <property type="nucleotide sequence ID" value="NZ_CP036272.1"/>
</dbReference>
<comment type="cofactor">
    <cofactor evidence="8">
        <name>Mg(2+)</name>
        <dbReference type="ChEBI" id="CHEBI:18420"/>
    </cofactor>
    <text evidence="8">Binds 1 Mg(2+) ion.</text>
</comment>
<evidence type="ECO:0000256" key="3">
    <source>
        <dbReference type="ARBA" id="ARBA00022723"/>
    </source>
</evidence>
<dbReference type="PANTHER" id="PTHR11596:SF5">
    <property type="entry name" value="ALKALINE PHOSPHATASE"/>
    <property type="match status" value="1"/>
</dbReference>
<evidence type="ECO:0000256" key="6">
    <source>
        <dbReference type="ARBA" id="ARBA00022842"/>
    </source>
</evidence>
<dbReference type="CDD" id="cd16012">
    <property type="entry name" value="ALP"/>
    <property type="match status" value="1"/>
</dbReference>
<dbReference type="Gene3D" id="3.40.720.10">
    <property type="entry name" value="Alkaline Phosphatase, subunit A"/>
    <property type="match status" value="1"/>
</dbReference>
<feature type="binding site" evidence="8">
    <location>
        <position position="514"/>
    </location>
    <ligand>
        <name>Zn(2+)</name>
        <dbReference type="ChEBI" id="CHEBI:29105"/>
        <label>2</label>
    </ligand>
</feature>
<feature type="binding site" evidence="8">
    <location>
        <position position="555"/>
    </location>
    <ligand>
        <name>Zn(2+)</name>
        <dbReference type="ChEBI" id="CHEBI:29105"/>
        <label>2</label>
    </ligand>
</feature>
<dbReference type="InterPro" id="IPR017850">
    <property type="entry name" value="Alkaline_phosphatase_core_sf"/>
</dbReference>
<evidence type="ECO:0000256" key="8">
    <source>
        <dbReference type="PIRSR" id="PIRSR601952-2"/>
    </source>
</evidence>
<dbReference type="EMBL" id="CP036272">
    <property type="protein sequence ID" value="QDT61508.1"/>
    <property type="molecule type" value="Genomic_DNA"/>
</dbReference>
<keyword evidence="4 10" id="KW-0378">Hydrolase</keyword>
<feature type="binding site" evidence="8">
    <location>
        <position position="556"/>
    </location>
    <ligand>
        <name>Zn(2+)</name>
        <dbReference type="ChEBI" id="CHEBI:29105"/>
        <label>2</label>
    </ligand>
</feature>
<dbReference type="PANTHER" id="PTHR11596">
    <property type="entry name" value="ALKALINE PHOSPHATASE"/>
    <property type="match status" value="1"/>
</dbReference>
<dbReference type="Pfam" id="PF00245">
    <property type="entry name" value="Alk_phosphatase"/>
    <property type="match status" value="1"/>
</dbReference>
<organism evidence="10 11">
    <name type="scientific">Stieleria bergensis</name>
    <dbReference type="NCBI Taxonomy" id="2528025"/>
    <lineage>
        <taxon>Bacteria</taxon>
        <taxon>Pseudomonadati</taxon>
        <taxon>Planctomycetota</taxon>
        <taxon>Planctomycetia</taxon>
        <taxon>Pirellulales</taxon>
        <taxon>Pirellulaceae</taxon>
        <taxon>Stieleria</taxon>
    </lineage>
</organism>
<keyword evidence="11" id="KW-1185">Reference proteome</keyword>
<name>A0A517SZD4_9BACT</name>
<dbReference type="InterPro" id="IPR018299">
    <property type="entry name" value="Alkaline_phosphatase_AS"/>
</dbReference>
<dbReference type="SMART" id="SM00098">
    <property type="entry name" value="alkPPc"/>
    <property type="match status" value="1"/>
</dbReference>
<evidence type="ECO:0000256" key="2">
    <source>
        <dbReference type="ARBA" id="ARBA00022553"/>
    </source>
</evidence>
<dbReference type="PROSITE" id="PS00123">
    <property type="entry name" value="ALKALINE_PHOSPHATASE"/>
    <property type="match status" value="1"/>
</dbReference>
<protein>
    <submittedName>
        <fullName evidence="10">Alkaline phosphatase H</fullName>
        <ecNumber evidence="10">3.1.3.1</ecNumber>
    </submittedName>
</protein>
<comment type="cofactor">
    <cofactor evidence="8">
        <name>Zn(2+)</name>
        <dbReference type="ChEBI" id="CHEBI:29105"/>
    </cofactor>
    <text evidence="8">Binds 2 Zn(2+) ions.</text>
</comment>
<proteinExistence type="inferred from homology"/>
<dbReference type="GO" id="GO:0046872">
    <property type="term" value="F:metal ion binding"/>
    <property type="evidence" value="ECO:0007669"/>
    <property type="project" value="UniProtKB-KW"/>
</dbReference>
<keyword evidence="2" id="KW-0597">Phosphoprotein</keyword>
<dbReference type="SUPFAM" id="SSF53649">
    <property type="entry name" value="Alkaline phosphatase-like"/>
    <property type="match status" value="1"/>
</dbReference>
<accession>A0A517SZD4</accession>
<dbReference type="EC" id="3.1.3.1" evidence="10"/>
<dbReference type="GO" id="GO:0004035">
    <property type="term" value="F:alkaline phosphatase activity"/>
    <property type="evidence" value="ECO:0007669"/>
    <property type="project" value="UniProtKB-EC"/>
</dbReference>
<feature type="binding site" evidence="8">
    <location>
        <position position="326"/>
    </location>
    <ligand>
        <name>Mg(2+)</name>
        <dbReference type="ChEBI" id="CHEBI:18420"/>
    </ligand>
</feature>
<evidence type="ECO:0000313" key="10">
    <source>
        <dbReference type="EMBL" id="QDT61508.1"/>
    </source>
</evidence>
<evidence type="ECO:0000256" key="4">
    <source>
        <dbReference type="ARBA" id="ARBA00022801"/>
    </source>
</evidence>
<evidence type="ECO:0000256" key="7">
    <source>
        <dbReference type="PIRSR" id="PIRSR601952-1"/>
    </source>
</evidence>
<evidence type="ECO:0000256" key="9">
    <source>
        <dbReference type="SAM" id="MobiDB-lite"/>
    </source>
</evidence>
<feature type="region of interest" description="Disordered" evidence="9">
    <location>
        <begin position="37"/>
        <end position="59"/>
    </location>
</feature>
<dbReference type="Proteomes" id="UP000315003">
    <property type="component" value="Chromosome"/>
</dbReference>
<comment type="similarity">
    <text evidence="1">Belongs to the alkaline phosphatase family.</text>
</comment>
<reference evidence="10 11" key="1">
    <citation type="submission" date="2019-02" db="EMBL/GenBank/DDBJ databases">
        <title>Deep-cultivation of Planctomycetes and their phenomic and genomic characterization uncovers novel biology.</title>
        <authorList>
            <person name="Wiegand S."/>
            <person name="Jogler M."/>
            <person name="Boedeker C."/>
            <person name="Pinto D."/>
            <person name="Vollmers J."/>
            <person name="Rivas-Marin E."/>
            <person name="Kohn T."/>
            <person name="Peeters S.H."/>
            <person name="Heuer A."/>
            <person name="Rast P."/>
            <person name="Oberbeckmann S."/>
            <person name="Bunk B."/>
            <person name="Jeske O."/>
            <person name="Meyerdierks A."/>
            <person name="Storesund J.E."/>
            <person name="Kallscheuer N."/>
            <person name="Luecker S."/>
            <person name="Lage O.M."/>
            <person name="Pohl T."/>
            <person name="Merkel B.J."/>
            <person name="Hornburger P."/>
            <person name="Mueller R.-W."/>
            <person name="Bruemmer F."/>
            <person name="Labrenz M."/>
            <person name="Spormann A.M."/>
            <person name="Op den Camp H."/>
            <person name="Overmann J."/>
            <person name="Amann R."/>
            <person name="Jetten M.S.M."/>
            <person name="Mascher T."/>
            <person name="Medema M.H."/>
            <person name="Devos D.P."/>
            <person name="Kaster A.-K."/>
            <person name="Ovreas L."/>
            <person name="Rohde M."/>
            <person name="Galperin M.Y."/>
            <person name="Jogler C."/>
        </authorList>
    </citation>
    <scope>NUCLEOTIDE SEQUENCE [LARGE SCALE GENOMIC DNA]</scope>
    <source>
        <strain evidence="10 11">SV_7m_r</strain>
    </source>
</reference>
<evidence type="ECO:0000256" key="5">
    <source>
        <dbReference type="ARBA" id="ARBA00022833"/>
    </source>
</evidence>
<evidence type="ECO:0000313" key="11">
    <source>
        <dbReference type="Proteomes" id="UP000315003"/>
    </source>
</evidence>
<keyword evidence="6 8" id="KW-0460">Magnesium</keyword>
<evidence type="ECO:0000256" key="1">
    <source>
        <dbReference type="ARBA" id="ARBA00005984"/>
    </source>
</evidence>